<dbReference type="PANTHER" id="PTHR34703:SF1">
    <property type="entry name" value="ANTIPORTER SUBUNIT MNHG2-RELATED"/>
    <property type="match status" value="1"/>
</dbReference>
<evidence type="ECO:0000256" key="2">
    <source>
        <dbReference type="SAM" id="MobiDB-lite"/>
    </source>
</evidence>
<name>W9GTX5_9MICO</name>
<dbReference type="Pfam" id="PF03334">
    <property type="entry name" value="PhaG_MnhG_YufB"/>
    <property type="match status" value="1"/>
</dbReference>
<feature type="region of interest" description="Disordered" evidence="2">
    <location>
        <begin position="114"/>
        <end position="141"/>
    </location>
</feature>
<accession>W9GTX5</accession>
<proteinExistence type="inferred from homology"/>
<dbReference type="GO" id="GO:0015385">
    <property type="term" value="F:sodium:proton antiporter activity"/>
    <property type="evidence" value="ECO:0007669"/>
    <property type="project" value="TreeGrafter"/>
</dbReference>
<dbReference type="OrthoDB" id="3214257at2"/>
<protein>
    <submittedName>
        <fullName evidence="4">Cation:proton antiporter</fullName>
    </submittedName>
</protein>
<evidence type="ECO:0000256" key="1">
    <source>
        <dbReference type="ARBA" id="ARBA00008404"/>
    </source>
</evidence>
<dbReference type="Proteomes" id="UP000019494">
    <property type="component" value="Unassembled WGS sequence"/>
</dbReference>
<keyword evidence="5" id="KW-1185">Reference proteome</keyword>
<organism evidence="4 5">
    <name type="scientific">Intrasporangium chromatireducens Q5-1</name>
    <dbReference type="NCBI Taxonomy" id="584657"/>
    <lineage>
        <taxon>Bacteria</taxon>
        <taxon>Bacillati</taxon>
        <taxon>Actinomycetota</taxon>
        <taxon>Actinomycetes</taxon>
        <taxon>Micrococcales</taxon>
        <taxon>Intrasporangiaceae</taxon>
        <taxon>Intrasporangium</taxon>
    </lineage>
</organism>
<gene>
    <name evidence="4" type="ORF">N864_08260</name>
</gene>
<keyword evidence="3" id="KW-1133">Transmembrane helix</keyword>
<comment type="caution">
    <text evidence="4">The sequence shown here is derived from an EMBL/GenBank/DDBJ whole genome shotgun (WGS) entry which is preliminary data.</text>
</comment>
<comment type="similarity">
    <text evidence="1">Belongs to the CPA3 antiporters (TC 2.A.63) subunit G family.</text>
</comment>
<dbReference type="NCBIfam" id="TIGR01300">
    <property type="entry name" value="CPA3_mnhG_phaG"/>
    <property type="match status" value="1"/>
</dbReference>
<dbReference type="InterPro" id="IPR005133">
    <property type="entry name" value="PhaG_MnhG_YufB"/>
</dbReference>
<keyword evidence="3" id="KW-0812">Transmembrane</keyword>
<feature type="transmembrane region" description="Helical" evidence="3">
    <location>
        <begin position="50"/>
        <end position="73"/>
    </location>
</feature>
<sequence length="141" mass="14687">MTWSTVLDAAGGVCLLLGAFMCLAGAVGLVRFPDTLSRLHAATKPQTLGLILVLMGLSLTLRTWAAVTTLVFVGATQFFTSPVTAQLVGRSAYRHRNVRTDLLIVDELSEALARDGGADGDGDGDDARPPASPDAPGPLQP</sequence>
<keyword evidence="3" id="KW-0472">Membrane</keyword>
<dbReference type="RefSeq" id="WP_051518134.1">
    <property type="nucleotide sequence ID" value="NZ_AWQS01000014.1"/>
</dbReference>
<evidence type="ECO:0000313" key="4">
    <source>
        <dbReference type="EMBL" id="EWT07339.1"/>
    </source>
</evidence>
<dbReference type="NCBIfam" id="NF009314">
    <property type="entry name" value="PRK12674.1-2"/>
    <property type="match status" value="1"/>
</dbReference>
<reference evidence="5" key="1">
    <citation type="submission" date="2013-08" db="EMBL/GenBank/DDBJ databases">
        <title>Intrasporangium oryzae NRRL B-24470.</title>
        <authorList>
            <person name="Liu H."/>
            <person name="Wang G."/>
        </authorList>
    </citation>
    <scope>NUCLEOTIDE SEQUENCE [LARGE SCALE GENOMIC DNA]</scope>
    <source>
        <strain evidence="5">Q5-1</strain>
    </source>
</reference>
<evidence type="ECO:0000313" key="5">
    <source>
        <dbReference type="Proteomes" id="UP000019494"/>
    </source>
</evidence>
<feature type="transmembrane region" description="Helical" evidence="3">
    <location>
        <begin position="6"/>
        <end position="30"/>
    </location>
</feature>
<evidence type="ECO:0000256" key="3">
    <source>
        <dbReference type="SAM" id="Phobius"/>
    </source>
</evidence>
<dbReference type="AlphaFoldDB" id="W9GTX5"/>
<dbReference type="EMBL" id="AWQS01000014">
    <property type="protein sequence ID" value="EWT07339.1"/>
    <property type="molecule type" value="Genomic_DNA"/>
</dbReference>
<dbReference type="PANTHER" id="PTHR34703">
    <property type="entry name" value="ANTIPORTER SUBUNIT MNHG2-RELATED"/>
    <property type="match status" value="1"/>
</dbReference>
<dbReference type="PATRIC" id="fig|584657.3.peg.669"/>
<feature type="compositionally biased region" description="Pro residues" evidence="2">
    <location>
        <begin position="130"/>
        <end position="141"/>
    </location>
</feature>